<gene>
    <name evidence="6" type="ORF">I0C86_28750</name>
</gene>
<evidence type="ECO:0000259" key="5">
    <source>
        <dbReference type="Pfam" id="PF13439"/>
    </source>
</evidence>
<evidence type="ECO:0000256" key="3">
    <source>
        <dbReference type="SAM" id="MobiDB-lite"/>
    </source>
</evidence>
<dbReference type="EMBL" id="JADPUN010000254">
    <property type="protein sequence ID" value="MBF9132918.1"/>
    <property type="molecule type" value="Genomic_DNA"/>
</dbReference>
<proteinExistence type="predicted"/>
<dbReference type="PANTHER" id="PTHR45947">
    <property type="entry name" value="SULFOQUINOVOSYL TRANSFERASE SQD2"/>
    <property type="match status" value="1"/>
</dbReference>
<dbReference type="Proteomes" id="UP000638560">
    <property type="component" value="Unassembled WGS sequence"/>
</dbReference>
<evidence type="ECO:0000256" key="2">
    <source>
        <dbReference type="ARBA" id="ARBA00022679"/>
    </source>
</evidence>
<evidence type="ECO:0000259" key="4">
    <source>
        <dbReference type="Pfam" id="PF00534"/>
    </source>
</evidence>
<dbReference type="InterPro" id="IPR001296">
    <property type="entry name" value="Glyco_trans_1"/>
</dbReference>
<feature type="region of interest" description="Disordered" evidence="3">
    <location>
        <begin position="362"/>
        <end position="381"/>
    </location>
</feature>
<dbReference type="PANTHER" id="PTHR45947:SF14">
    <property type="entry name" value="SLL1723 PROTEIN"/>
    <property type="match status" value="1"/>
</dbReference>
<name>A0ABS0H380_9ACTN</name>
<evidence type="ECO:0000313" key="6">
    <source>
        <dbReference type="EMBL" id="MBF9132918.1"/>
    </source>
</evidence>
<accession>A0ABS0H380</accession>
<sequence length="381" mass="40679">MLAASETFIRNQGTALTRWQPTFLGATRVPSAIAADTDVVAYPDTPAGRRAFLRLRLTGESPRLTNLLAGLRPALVHAHFGNDGWLVSGSARRLGVPLVVTLHGYDVTRQPDTSGVRGVRYRRNLRQVFDRATLLLAVSGFIRDRAVALGADPAKVLVHHTGVPIPAAPSTATPAGPKQWDLVFVGRFVEKKGVDDLIEAVGMLPDRRPRLLLIGSGPLEQPMRERAAALGLSATFLGAQQPAAVARHLAESRIFVSPSRTASDGDSEGLPTTILEASSLGLPTVSTYHSGIPEAVLHGETGLLGAEGDRPALAGSIARLLVDDELRTRLGRQARRHVVENFDLRKQTCLLESLYETVAGRAGLPVPDQPGHPDSALPAGR</sequence>
<evidence type="ECO:0000313" key="7">
    <source>
        <dbReference type="Proteomes" id="UP000638560"/>
    </source>
</evidence>
<comment type="caution">
    <text evidence="6">The sequence shown here is derived from an EMBL/GenBank/DDBJ whole genome shotgun (WGS) entry which is preliminary data.</text>
</comment>
<dbReference type="InterPro" id="IPR028098">
    <property type="entry name" value="Glyco_trans_4-like_N"/>
</dbReference>
<dbReference type="Gene3D" id="3.40.50.2000">
    <property type="entry name" value="Glycogen Phosphorylase B"/>
    <property type="match status" value="2"/>
</dbReference>
<feature type="domain" description="Glycosyl transferase family 1" evidence="4">
    <location>
        <begin position="177"/>
        <end position="336"/>
    </location>
</feature>
<dbReference type="Pfam" id="PF00534">
    <property type="entry name" value="Glycos_transf_1"/>
    <property type="match status" value="1"/>
</dbReference>
<keyword evidence="1" id="KW-0328">Glycosyltransferase</keyword>
<evidence type="ECO:0000256" key="1">
    <source>
        <dbReference type="ARBA" id="ARBA00022676"/>
    </source>
</evidence>
<feature type="domain" description="Glycosyltransferase subfamily 4-like N-terminal" evidence="5">
    <location>
        <begin position="14"/>
        <end position="164"/>
    </location>
</feature>
<reference evidence="6 7" key="1">
    <citation type="submission" date="2020-11" db="EMBL/GenBank/DDBJ databases">
        <title>A novel isolate from a Black sea contaminated sediment with potential to produce alkanes: Plantactinospora alkalitolerans sp. nov.</title>
        <authorList>
            <person name="Carro L."/>
            <person name="Veyisoglu A."/>
            <person name="Guven K."/>
            <person name="Schumann P."/>
            <person name="Klenk H.-P."/>
            <person name="Sahin N."/>
        </authorList>
    </citation>
    <scope>NUCLEOTIDE SEQUENCE [LARGE SCALE GENOMIC DNA]</scope>
    <source>
        <strain evidence="6 7">S1510</strain>
    </source>
</reference>
<keyword evidence="7" id="KW-1185">Reference proteome</keyword>
<organism evidence="6 7">
    <name type="scientific">Plantactinospora alkalitolerans</name>
    <dbReference type="NCBI Taxonomy" id="2789879"/>
    <lineage>
        <taxon>Bacteria</taxon>
        <taxon>Bacillati</taxon>
        <taxon>Actinomycetota</taxon>
        <taxon>Actinomycetes</taxon>
        <taxon>Micromonosporales</taxon>
        <taxon>Micromonosporaceae</taxon>
        <taxon>Plantactinospora</taxon>
    </lineage>
</organism>
<keyword evidence="2" id="KW-0808">Transferase</keyword>
<protein>
    <submittedName>
        <fullName evidence="6">Glycosyltransferase</fullName>
    </submittedName>
</protein>
<dbReference type="SUPFAM" id="SSF53756">
    <property type="entry name" value="UDP-Glycosyltransferase/glycogen phosphorylase"/>
    <property type="match status" value="1"/>
</dbReference>
<dbReference type="InterPro" id="IPR050194">
    <property type="entry name" value="Glycosyltransferase_grp1"/>
</dbReference>
<dbReference type="Pfam" id="PF13439">
    <property type="entry name" value="Glyco_transf_4"/>
    <property type="match status" value="1"/>
</dbReference>